<feature type="signal peptide" evidence="2">
    <location>
        <begin position="1"/>
        <end position="26"/>
    </location>
</feature>
<evidence type="ECO:0000313" key="4">
    <source>
        <dbReference type="Proteomes" id="UP000693981"/>
    </source>
</evidence>
<reference evidence="3" key="1">
    <citation type="submission" date="2021-02" db="EMBL/GenBank/DDBJ databases">
        <authorList>
            <person name="Palmer J.M."/>
        </authorList>
    </citation>
    <scope>NUCLEOTIDE SEQUENCE</scope>
    <source>
        <strain evidence="3">SCRP23</strain>
    </source>
</reference>
<keyword evidence="4" id="KW-1185">Reference proteome</keyword>
<accession>A0A8T1V6J1</accession>
<comment type="caution">
    <text evidence="3">The sequence shown here is derived from an EMBL/GenBank/DDBJ whole genome shotgun (WGS) entry which is preliminary data.</text>
</comment>
<name>A0A8T1V6J1_9STRA</name>
<keyword evidence="2" id="KW-0732">Signal</keyword>
<evidence type="ECO:0008006" key="5">
    <source>
        <dbReference type="Google" id="ProtNLM"/>
    </source>
</evidence>
<dbReference type="AlphaFoldDB" id="A0A8T1V6J1"/>
<organism evidence="3 4">
    <name type="scientific">Phytophthora boehmeriae</name>
    <dbReference type="NCBI Taxonomy" id="109152"/>
    <lineage>
        <taxon>Eukaryota</taxon>
        <taxon>Sar</taxon>
        <taxon>Stramenopiles</taxon>
        <taxon>Oomycota</taxon>
        <taxon>Peronosporomycetes</taxon>
        <taxon>Peronosporales</taxon>
        <taxon>Peronosporaceae</taxon>
        <taxon>Phytophthora</taxon>
    </lineage>
</organism>
<feature type="compositionally biased region" description="Basic residues" evidence="1">
    <location>
        <begin position="115"/>
        <end position="125"/>
    </location>
</feature>
<gene>
    <name evidence="3" type="ORF">PHYBOEH_001239</name>
</gene>
<evidence type="ECO:0000256" key="2">
    <source>
        <dbReference type="SAM" id="SignalP"/>
    </source>
</evidence>
<evidence type="ECO:0000256" key="1">
    <source>
        <dbReference type="SAM" id="MobiDB-lite"/>
    </source>
</evidence>
<feature type="chain" id="PRO_5035897960" description="RxLR effector protein" evidence="2">
    <location>
        <begin position="27"/>
        <end position="125"/>
    </location>
</feature>
<feature type="region of interest" description="Disordered" evidence="1">
    <location>
        <begin position="52"/>
        <end position="125"/>
    </location>
</feature>
<protein>
    <recommendedName>
        <fullName evidence="5">RxLR effector protein</fullName>
    </recommendedName>
</protein>
<dbReference type="EMBL" id="JAGDFL010001257">
    <property type="protein sequence ID" value="KAG7376882.1"/>
    <property type="molecule type" value="Genomic_DNA"/>
</dbReference>
<evidence type="ECO:0000313" key="3">
    <source>
        <dbReference type="EMBL" id="KAG7376882.1"/>
    </source>
</evidence>
<dbReference type="Proteomes" id="UP000693981">
    <property type="component" value="Unassembled WGS sequence"/>
</dbReference>
<proteinExistence type="predicted"/>
<sequence length="125" mass="13494">MKILRSALVSTVWVAALLAAASPVQAHDAFGSTQGSDFRDDFHDAGVIRRSDYVSPPQHKPHVHGPPQWPRPRDFSGSGMTALHSDGSAGVVVAGQPDNPLPKSLQDTDRDHTPRLRKATKLIKS</sequence>